<dbReference type="HOGENOM" id="CLU_1116421_0_0_1"/>
<organism evidence="1 2">
    <name type="scientific">Trichosporon asahii var. asahii (strain ATCC 90039 / CBS 2479 / JCM 2466 / KCTC 7840 / NBRC 103889/ NCYC 2677 / UAMH 7654)</name>
    <name type="common">Yeast</name>
    <dbReference type="NCBI Taxonomy" id="1186058"/>
    <lineage>
        <taxon>Eukaryota</taxon>
        <taxon>Fungi</taxon>
        <taxon>Dikarya</taxon>
        <taxon>Basidiomycota</taxon>
        <taxon>Agaricomycotina</taxon>
        <taxon>Tremellomycetes</taxon>
        <taxon>Trichosporonales</taxon>
        <taxon>Trichosporonaceae</taxon>
        <taxon>Trichosporon</taxon>
    </lineage>
</organism>
<gene>
    <name evidence="1" type="ORF">A1Q1_01526</name>
</gene>
<name>J6EXE4_TRIAS</name>
<proteinExistence type="predicted"/>
<sequence length="249" mass="28223">MKDLVDRSLCAEELYFRLDSKFCSVHNRHGYPRIIKEGPMPFFSPWSDDGTSIQAFAIRRATTIQLSVPNVPRIIPLLEAELRPETHVFVEHGEIDPPEDNGGDYDTVLELPRCRSLFLIILVPCSCELQTPAGKWDHSSSSVRVWFSSTYADSLGLPINCCVVRRILTPTVRTLFVEVDGSGERVRGVIGRWLTDPEVVNMDLSGINVEVWVRTNDYDKDHLRQFIARVFFNCGFSKGRLSISISDGY</sequence>
<dbReference type="GeneID" id="25985040"/>
<evidence type="ECO:0000313" key="2">
    <source>
        <dbReference type="Proteomes" id="UP000002748"/>
    </source>
</evidence>
<accession>J6EXE4</accession>
<comment type="caution">
    <text evidence="1">The sequence shown here is derived from an EMBL/GenBank/DDBJ whole genome shotgun (WGS) entry which is preliminary data.</text>
</comment>
<evidence type="ECO:0000313" key="1">
    <source>
        <dbReference type="EMBL" id="EJT49324.1"/>
    </source>
</evidence>
<reference evidence="1 2" key="1">
    <citation type="journal article" date="2012" name="Eukaryot. Cell">
        <title>Draft genome sequence of CBS 2479, the standard type strain of Trichosporon asahii.</title>
        <authorList>
            <person name="Yang R.Y."/>
            <person name="Li H.T."/>
            <person name="Zhu H."/>
            <person name="Zhou G.P."/>
            <person name="Wang M."/>
            <person name="Wang L."/>
        </authorList>
    </citation>
    <scope>NUCLEOTIDE SEQUENCE [LARGE SCALE GENOMIC DNA]</scope>
    <source>
        <strain evidence="2">ATCC 90039 / CBS 2479 / JCM 2466 / KCTC 7840 / NCYC 2677 / UAMH 7654</strain>
    </source>
</reference>
<protein>
    <submittedName>
        <fullName evidence="1">Uncharacterized protein</fullName>
    </submittedName>
</protein>
<dbReference type="VEuPathDB" id="FungiDB:A1Q1_01526"/>
<dbReference type="AlphaFoldDB" id="J6EXE4"/>
<dbReference type="Proteomes" id="UP000002748">
    <property type="component" value="Unassembled WGS sequence"/>
</dbReference>
<dbReference type="KEGG" id="tasa:A1Q1_01526"/>
<dbReference type="EMBL" id="ALBS01000173">
    <property type="protein sequence ID" value="EJT49324.1"/>
    <property type="molecule type" value="Genomic_DNA"/>
</dbReference>
<dbReference type="RefSeq" id="XP_014180040.1">
    <property type="nucleotide sequence ID" value="XM_014324565.1"/>
</dbReference>